<name>A0AA38F611_TAXCH</name>
<keyword evidence="2" id="KW-1185">Reference proteome</keyword>
<protein>
    <submittedName>
        <fullName evidence="1">Uncharacterized protein</fullName>
    </submittedName>
</protein>
<reference evidence="1 2" key="1">
    <citation type="journal article" date="2021" name="Nat. Plants">
        <title>The Taxus genome provides insights into paclitaxel biosynthesis.</title>
        <authorList>
            <person name="Xiong X."/>
            <person name="Gou J."/>
            <person name="Liao Q."/>
            <person name="Li Y."/>
            <person name="Zhou Q."/>
            <person name="Bi G."/>
            <person name="Li C."/>
            <person name="Du R."/>
            <person name="Wang X."/>
            <person name="Sun T."/>
            <person name="Guo L."/>
            <person name="Liang H."/>
            <person name="Lu P."/>
            <person name="Wu Y."/>
            <person name="Zhang Z."/>
            <person name="Ro D.K."/>
            <person name="Shang Y."/>
            <person name="Huang S."/>
            <person name="Yan J."/>
        </authorList>
    </citation>
    <scope>NUCLEOTIDE SEQUENCE [LARGE SCALE GENOMIC DNA]</scope>
    <source>
        <strain evidence="1">Ta-2019</strain>
    </source>
</reference>
<evidence type="ECO:0000313" key="2">
    <source>
        <dbReference type="Proteomes" id="UP000824469"/>
    </source>
</evidence>
<feature type="non-terminal residue" evidence="1">
    <location>
        <position position="70"/>
    </location>
</feature>
<sequence length="70" mass="7236">VDGGDEVSRVVISEEIGGRDVEVGIMSSDMCMGREICDNDVNVSVVIGVDVEAGVAKANADVVRVGLDVD</sequence>
<dbReference type="AlphaFoldDB" id="A0AA38F611"/>
<dbReference type="EMBL" id="JAHRHJ020000757">
    <property type="protein sequence ID" value="KAH9293754.1"/>
    <property type="molecule type" value="Genomic_DNA"/>
</dbReference>
<gene>
    <name evidence="1" type="ORF">KI387_041042</name>
</gene>
<proteinExistence type="predicted"/>
<dbReference type="Proteomes" id="UP000824469">
    <property type="component" value="Unassembled WGS sequence"/>
</dbReference>
<accession>A0AA38F611</accession>
<comment type="caution">
    <text evidence="1">The sequence shown here is derived from an EMBL/GenBank/DDBJ whole genome shotgun (WGS) entry which is preliminary data.</text>
</comment>
<evidence type="ECO:0000313" key="1">
    <source>
        <dbReference type="EMBL" id="KAH9293754.1"/>
    </source>
</evidence>
<feature type="non-terminal residue" evidence="1">
    <location>
        <position position="1"/>
    </location>
</feature>
<organism evidence="1 2">
    <name type="scientific">Taxus chinensis</name>
    <name type="common">Chinese yew</name>
    <name type="synonym">Taxus wallichiana var. chinensis</name>
    <dbReference type="NCBI Taxonomy" id="29808"/>
    <lineage>
        <taxon>Eukaryota</taxon>
        <taxon>Viridiplantae</taxon>
        <taxon>Streptophyta</taxon>
        <taxon>Embryophyta</taxon>
        <taxon>Tracheophyta</taxon>
        <taxon>Spermatophyta</taxon>
        <taxon>Pinopsida</taxon>
        <taxon>Pinidae</taxon>
        <taxon>Conifers II</taxon>
        <taxon>Cupressales</taxon>
        <taxon>Taxaceae</taxon>
        <taxon>Taxus</taxon>
    </lineage>
</organism>